<gene>
    <name evidence="2" type="ORF">M951_chr3142</name>
</gene>
<protein>
    <submittedName>
        <fullName evidence="2">Uncharacterized protein</fullName>
    </submittedName>
</protein>
<keyword evidence="1" id="KW-0812">Transmembrane</keyword>
<keyword evidence="1" id="KW-1133">Transmembrane helix</keyword>
<keyword evidence="2" id="KW-0542">Nucleomorph</keyword>
<dbReference type="EMBL" id="CP006629">
    <property type="protein sequence ID" value="AIB10040.1"/>
    <property type="molecule type" value="Genomic_DNA"/>
</dbReference>
<dbReference type="Proteomes" id="UP000243670">
    <property type="component" value="Nucleomorph 3"/>
</dbReference>
<proteinExistence type="predicted"/>
<name>A0A060DC22_9EUKA</name>
<keyword evidence="1" id="KW-0472">Membrane</keyword>
<evidence type="ECO:0000313" key="3">
    <source>
        <dbReference type="Proteomes" id="UP000243670"/>
    </source>
</evidence>
<geneLocation type="nucleomorph" evidence="2"/>
<organism evidence="2 3">
    <name type="scientific">Lotharella oceanica</name>
    <dbReference type="NCBI Taxonomy" id="641309"/>
    <lineage>
        <taxon>Eukaryota</taxon>
        <taxon>Sar</taxon>
        <taxon>Rhizaria</taxon>
        <taxon>Cercozoa</taxon>
        <taxon>Chlorarachniophyceae</taxon>
        <taxon>Lotharella</taxon>
    </lineage>
</organism>
<evidence type="ECO:0000313" key="2">
    <source>
        <dbReference type="EMBL" id="AIB10040.1"/>
    </source>
</evidence>
<feature type="transmembrane region" description="Helical" evidence="1">
    <location>
        <begin position="51"/>
        <end position="69"/>
    </location>
</feature>
<reference evidence="2 3" key="1">
    <citation type="journal article" date="2014" name="BMC Genomics">
        <title>Nucleomorph and plastid genome sequences of the chlorarachniophyte Lotharella oceanica: convergent reductive evolution and frequent recombination in nucleomorph-bearing algae.</title>
        <authorList>
            <person name="Tanifuji G."/>
            <person name="Onodera N.T."/>
            <person name="Brown M.W."/>
            <person name="Curtis B.A."/>
            <person name="Roger A.J."/>
            <person name="Ka-Shu Wong G."/>
            <person name="Melkonian M."/>
            <person name="Archibald J.M."/>
        </authorList>
    </citation>
    <scope>NUCLEOTIDE SEQUENCE [LARGE SCALE GENOMIC DNA]</scope>
    <source>
        <strain evidence="2 3">CCMP622</strain>
    </source>
</reference>
<sequence>MHIYFKINNLHKCYFLDFKRLLKKKYLKLDLKNIFQRRRDIFKIKKKCKKYVVLNLIFLFYILRNNIFNRILFFSFLNLQYIRYAILHKTVVFKQFLCMLKYFQNKAIFLKINNDIFFNNFLKIKKKKYFKFILNELYFFYIKRKIVFNI</sequence>
<dbReference type="AlphaFoldDB" id="A0A060DC22"/>
<evidence type="ECO:0000256" key="1">
    <source>
        <dbReference type="SAM" id="Phobius"/>
    </source>
</evidence>
<accession>A0A060DC22</accession>